<reference evidence="1 2" key="1">
    <citation type="submission" date="2019-07" db="EMBL/GenBank/DDBJ databases">
        <title>Draft genome sequence of Brevibacterium aurantiacum XU54 isolated from Xinjiang China.</title>
        <authorList>
            <person name="Xu X."/>
        </authorList>
    </citation>
    <scope>NUCLEOTIDE SEQUENCE [LARGE SCALE GENOMIC DNA]</scope>
    <source>
        <strain evidence="1 2">XU54</strain>
    </source>
</reference>
<sequence>MAKVRFERQDGSVVRSGNPAWSPGGYAHAYDHEATLGGGTLWRAVPTHFDGTEGTPSEYVGAVIPALSDGWAWLKPVSDPDKAMLLKVEPPDLSYDARVDTTSIAGSARPAATWDVLEGFTTQLRSLVREKPVADQLMTLLDEGPVLAQFPACAGLPDFYFIRGKVDLEHVHWDGYPWRRYQWDVISIDRPDTTDSPLRIPDLSYDTVERDWTTYDQLAATVTSYNKLLEP</sequence>
<evidence type="ECO:0000313" key="1">
    <source>
        <dbReference type="EMBL" id="TSI12627.1"/>
    </source>
</evidence>
<dbReference type="Proteomes" id="UP000316406">
    <property type="component" value="Unassembled WGS sequence"/>
</dbReference>
<accession>A0A556C595</accession>
<organism evidence="1 2">
    <name type="scientific">Brevibacterium aurantiacum</name>
    <dbReference type="NCBI Taxonomy" id="273384"/>
    <lineage>
        <taxon>Bacteria</taxon>
        <taxon>Bacillati</taxon>
        <taxon>Actinomycetota</taxon>
        <taxon>Actinomycetes</taxon>
        <taxon>Micrococcales</taxon>
        <taxon>Brevibacteriaceae</taxon>
        <taxon>Brevibacterium</taxon>
    </lineage>
</organism>
<gene>
    <name evidence="1" type="ORF">FO013_19320</name>
</gene>
<keyword evidence="2" id="KW-1185">Reference proteome</keyword>
<name>A0A556C595_BREAU</name>
<comment type="caution">
    <text evidence="1">The sequence shown here is derived from an EMBL/GenBank/DDBJ whole genome shotgun (WGS) entry which is preliminary data.</text>
</comment>
<dbReference type="AlphaFoldDB" id="A0A556C595"/>
<dbReference type="EMBL" id="VLTK01000015">
    <property type="protein sequence ID" value="TSI12627.1"/>
    <property type="molecule type" value="Genomic_DNA"/>
</dbReference>
<protein>
    <submittedName>
        <fullName evidence="1">Uncharacterized protein</fullName>
    </submittedName>
</protein>
<proteinExistence type="predicted"/>
<evidence type="ECO:0000313" key="2">
    <source>
        <dbReference type="Proteomes" id="UP000316406"/>
    </source>
</evidence>